<reference evidence="2 3" key="1">
    <citation type="journal article" date="2021" name="Elife">
        <title>Chloroplast acquisition without the gene transfer in kleptoplastic sea slugs, Plakobranchus ocellatus.</title>
        <authorList>
            <person name="Maeda T."/>
            <person name="Takahashi S."/>
            <person name="Yoshida T."/>
            <person name="Shimamura S."/>
            <person name="Takaki Y."/>
            <person name="Nagai Y."/>
            <person name="Toyoda A."/>
            <person name="Suzuki Y."/>
            <person name="Arimoto A."/>
            <person name="Ishii H."/>
            <person name="Satoh N."/>
            <person name="Nishiyama T."/>
            <person name="Hasebe M."/>
            <person name="Maruyama T."/>
            <person name="Minagawa J."/>
            <person name="Obokata J."/>
            <person name="Shigenobu S."/>
        </authorList>
    </citation>
    <scope>NUCLEOTIDE SEQUENCE [LARGE SCALE GENOMIC DNA]</scope>
</reference>
<name>A0AAV4IER3_9GAST</name>
<feature type="region of interest" description="Disordered" evidence="1">
    <location>
        <begin position="239"/>
        <end position="263"/>
    </location>
</feature>
<gene>
    <name evidence="2" type="ORF">ElyMa_004813100</name>
</gene>
<feature type="region of interest" description="Disordered" evidence="1">
    <location>
        <begin position="720"/>
        <end position="751"/>
    </location>
</feature>
<feature type="compositionally biased region" description="Polar residues" evidence="1">
    <location>
        <begin position="442"/>
        <end position="456"/>
    </location>
</feature>
<evidence type="ECO:0000313" key="3">
    <source>
        <dbReference type="Proteomes" id="UP000762676"/>
    </source>
</evidence>
<feature type="region of interest" description="Disordered" evidence="1">
    <location>
        <begin position="338"/>
        <end position="462"/>
    </location>
</feature>
<evidence type="ECO:0000256" key="1">
    <source>
        <dbReference type="SAM" id="MobiDB-lite"/>
    </source>
</evidence>
<sequence>MTEPKKKASEFPPSRDTNRYSQPEVYSKLAETRNVMESYPAKCHLPMAKQTRNLHAGDNVESISETYSIRSHSTLTTPDIEDVTRTDTPEGEATSRLSGSSNPSSEVNPRKEMATNSSHLMCPRKAPSQDPPSVEFTKPVVTGKPPLTDSLRNVISAKPPPAPKALRKTANKSPCNKDQFSLETANVATTNSSNIVDTCHQRPRSSAKSVSFNPHHKVISPSLSISSSETNLHPHILHSNAQTNYPDSHASKSYNTDTKTQRDVEKKVRHCKSSAIAQVDLNKKSVIGRSQNIDQNLNKQIDTFPKASMLDGVNAEQPITYGMLNNFSNKRELFKHAYGRPSDKHHNPSHEYTLPDEKETQVNRRHSEEDQIKRNECKAMDCLTSETTEASSETESSAKTRPQEEKEVVEQHDHLGSSSSSERHLSCHEAVASESGPECPKSSITNLAASGSQTPDLPNHTEYSLHPIHYPSSIYDHYYEDEMSFPFTKESRQYRADRRVDWRRKFLGFHPIKEPGQPRALWRPNKSVIVFQPHQTGRMETKVPDPVQVALPKWRSDHQTYSEYDERYFPSQHKLSTSSDLNQEMKRVMKFHNCRAIPKIEPESTQDETQPHLFFNCHGWFPRSTTGAMQAKYRDTLANVKRQWYNKWHDEVTYRNAVNEPRKRRQYESGIRKQAPATPGRRYRLHYPIMVADAKQQASEFSTAEGDSFAVFRDRNVETHYASPSGPAATPQAQKDGHGDDTLSRISQDTKSTLELKRSFSMDSTDYDRQSSTRAAHCIHTTGNSSNPSGADKARLMLRSVMSTENTRRQQGHQNQHSLQEDGMNAHRWQVGNFIQQASLQEAVGQSLLLKCNSEVTPGGEPKSVPKISMSVRKNPSRESLLSFILDPNLESGDEVLEAAPSTVLESKDDVTGPSEKMKNPNRNRGKGASVSWEIKHLDYMLDQTMKHTERTKIW</sequence>
<feature type="compositionally biased region" description="Polar residues" evidence="1">
    <location>
        <begin position="239"/>
        <end position="258"/>
    </location>
</feature>
<dbReference type="Proteomes" id="UP000762676">
    <property type="component" value="Unassembled WGS sequence"/>
</dbReference>
<accession>A0AAV4IER3</accession>
<evidence type="ECO:0000313" key="2">
    <source>
        <dbReference type="EMBL" id="GFS10599.1"/>
    </source>
</evidence>
<dbReference type="AlphaFoldDB" id="A0AAV4IER3"/>
<organism evidence="2 3">
    <name type="scientific">Elysia marginata</name>
    <dbReference type="NCBI Taxonomy" id="1093978"/>
    <lineage>
        <taxon>Eukaryota</taxon>
        <taxon>Metazoa</taxon>
        <taxon>Spiralia</taxon>
        <taxon>Lophotrochozoa</taxon>
        <taxon>Mollusca</taxon>
        <taxon>Gastropoda</taxon>
        <taxon>Heterobranchia</taxon>
        <taxon>Euthyneura</taxon>
        <taxon>Panpulmonata</taxon>
        <taxon>Sacoglossa</taxon>
        <taxon>Placobranchoidea</taxon>
        <taxon>Plakobranchidae</taxon>
        <taxon>Elysia</taxon>
    </lineage>
</organism>
<feature type="compositionally biased region" description="Polar residues" evidence="1">
    <location>
        <begin position="65"/>
        <end position="77"/>
    </location>
</feature>
<proteinExistence type="predicted"/>
<evidence type="ECO:0008006" key="4">
    <source>
        <dbReference type="Google" id="ProtNLM"/>
    </source>
</evidence>
<feature type="compositionally biased region" description="Basic and acidic residues" evidence="1">
    <location>
        <begin position="396"/>
        <end position="427"/>
    </location>
</feature>
<feature type="region of interest" description="Disordered" evidence="1">
    <location>
        <begin position="903"/>
        <end position="930"/>
    </location>
</feature>
<feature type="compositionally biased region" description="Basic and acidic residues" evidence="1">
    <location>
        <begin position="338"/>
        <end position="379"/>
    </location>
</feature>
<feature type="region of interest" description="Disordered" evidence="1">
    <location>
        <begin position="65"/>
        <end position="177"/>
    </location>
</feature>
<comment type="caution">
    <text evidence="2">The sequence shown here is derived from an EMBL/GenBank/DDBJ whole genome shotgun (WGS) entry which is preliminary data.</text>
</comment>
<feature type="compositionally biased region" description="Low complexity" evidence="1">
    <location>
        <begin position="384"/>
        <end position="395"/>
    </location>
</feature>
<feature type="compositionally biased region" description="Polar residues" evidence="1">
    <location>
        <begin position="95"/>
        <end position="107"/>
    </location>
</feature>
<feature type="compositionally biased region" description="Basic and acidic residues" evidence="1">
    <location>
        <begin position="906"/>
        <end position="919"/>
    </location>
</feature>
<protein>
    <recommendedName>
        <fullName evidence="4">Nuclear protein MDM1</fullName>
    </recommendedName>
</protein>
<dbReference type="EMBL" id="BMAT01009635">
    <property type="protein sequence ID" value="GFS10599.1"/>
    <property type="molecule type" value="Genomic_DNA"/>
</dbReference>
<feature type="region of interest" description="Disordered" evidence="1">
    <location>
        <begin position="1"/>
        <end position="24"/>
    </location>
</feature>
<keyword evidence="3" id="KW-1185">Reference proteome</keyword>